<feature type="compositionally biased region" description="Polar residues" evidence="1">
    <location>
        <begin position="313"/>
        <end position="341"/>
    </location>
</feature>
<gene>
    <name evidence="3" type="ORF">AMON00008_LOCUS22889</name>
</gene>
<protein>
    <submittedName>
        <fullName evidence="3">Uncharacterized protein</fullName>
    </submittedName>
</protein>
<sequence length="341" mass="36599">MPRPLAVAMKTALALAAGGAAGATPVEEQWRTPPLLLGGCSTVWTTSFAKYVMPYPVQFGEHGTFWWSAPYKDGHATEYGEGMYLSTPVSIERGDGSWETNYFSANRFTPDPDNATLCACEYVGGAGGDSPRILADYIVARVPQSAGRPMQEVCAPFVMQCPGDNATAVRELGDPFVEVYATCGAAGYEDLRTAVLVVACAGAVALALRTLSRRCCRRQDRASHHRPSIGSGPLMEAMLTEEGDGAQVEALRRSIYAQLPPANKPRDSKDADGWSTPSTTASGWFPSPAQTEVSWSRSMSSVTIGWLEDLPSPSWSRSATEQFLRRQSASSTGPVSRQQTG</sequence>
<feature type="chain" id="PRO_5031312784" evidence="2">
    <location>
        <begin position="23"/>
        <end position="341"/>
    </location>
</feature>
<proteinExistence type="predicted"/>
<dbReference type="EMBL" id="HBNR01033346">
    <property type="protein sequence ID" value="CAE4588329.1"/>
    <property type="molecule type" value="Transcribed_RNA"/>
</dbReference>
<feature type="signal peptide" evidence="2">
    <location>
        <begin position="1"/>
        <end position="22"/>
    </location>
</feature>
<feature type="region of interest" description="Disordered" evidence="1">
    <location>
        <begin position="308"/>
        <end position="341"/>
    </location>
</feature>
<keyword evidence="2" id="KW-0732">Signal</keyword>
<reference evidence="3" key="1">
    <citation type="submission" date="2021-01" db="EMBL/GenBank/DDBJ databases">
        <authorList>
            <person name="Corre E."/>
            <person name="Pelletier E."/>
            <person name="Niang G."/>
            <person name="Scheremetjew M."/>
            <person name="Finn R."/>
            <person name="Kale V."/>
            <person name="Holt S."/>
            <person name="Cochrane G."/>
            <person name="Meng A."/>
            <person name="Brown T."/>
            <person name="Cohen L."/>
        </authorList>
    </citation>
    <scope>NUCLEOTIDE SEQUENCE</scope>
    <source>
        <strain evidence="3">CCMP3105</strain>
    </source>
</reference>
<organism evidence="3">
    <name type="scientific">Alexandrium monilatum</name>
    <dbReference type="NCBI Taxonomy" id="311494"/>
    <lineage>
        <taxon>Eukaryota</taxon>
        <taxon>Sar</taxon>
        <taxon>Alveolata</taxon>
        <taxon>Dinophyceae</taxon>
        <taxon>Gonyaulacales</taxon>
        <taxon>Pyrocystaceae</taxon>
        <taxon>Alexandrium</taxon>
    </lineage>
</organism>
<evidence type="ECO:0000256" key="1">
    <source>
        <dbReference type="SAM" id="MobiDB-lite"/>
    </source>
</evidence>
<feature type="compositionally biased region" description="Polar residues" evidence="1">
    <location>
        <begin position="275"/>
        <end position="289"/>
    </location>
</feature>
<dbReference type="AlphaFoldDB" id="A0A7S4UJL6"/>
<feature type="region of interest" description="Disordered" evidence="1">
    <location>
        <begin position="259"/>
        <end position="289"/>
    </location>
</feature>
<accession>A0A7S4UJL6</accession>
<evidence type="ECO:0000313" key="3">
    <source>
        <dbReference type="EMBL" id="CAE4588329.1"/>
    </source>
</evidence>
<name>A0A7S4UJL6_9DINO</name>
<evidence type="ECO:0000256" key="2">
    <source>
        <dbReference type="SAM" id="SignalP"/>
    </source>
</evidence>